<accession>L7PIU0</accession>
<dbReference type="PANTHER" id="PTHR33452">
    <property type="entry name" value="OXIDOREDUCTASE CATD-RELATED"/>
    <property type="match status" value="1"/>
</dbReference>
<keyword evidence="6 8" id="KW-0472">Membrane</keyword>
<reference evidence="9" key="1">
    <citation type="journal article" date="2013" name="J. Am. Chem. Soc.">
        <title>Characterization of streptonigrin biosynthesis reveals a cryptic carboxyl methylation and an unusual oxidative cleavage of a N-C bond.</title>
        <authorList>
            <person name="Xu F."/>
            <person name="Kong D."/>
            <person name="He X."/>
            <person name="Zhang Z."/>
            <person name="Han M."/>
            <person name="Xie X."/>
            <person name="Wang P."/>
            <person name="Cheng H."/>
            <person name="Tao M."/>
            <person name="Zhang L."/>
            <person name="Deng Z."/>
            <person name="Lin S."/>
        </authorList>
    </citation>
    <scope>NUCLEOTIDE SEQUENCE</scope>
    <source>
        <strain evidence="9">CGMCC 4.1223</strain>
    </source>
</reference>
<keyword evidence="5 8" id="KW-1133">Transmembrane helix</keyword>
<feature type="region of interest" description="Disordered" evidence="7">
    <location>
        <begin position="40"/>
        <end position="61"/>
    </location>
</feature>
<evidence type="ECO:0000256" key="2">
    <source>
        <dbReference type="ARBA" id="ARBA00006679"/>
    </source>
</evidence>
<dbReference type="Pfam" id="PF07681">
    <property type="entry name" value="DoxX"/>
    <property type="match status" value="1"/>
</dbReference>
<evidence type="ECO:0000256" key="8">
    <source>
        <dbReference type="SAM" id="Phobius"/>
    </source>
</evidence>
<keyword evidence="3" id="KW-1003">Cell membrane</keyword>
<organism evidence="9">
    <name type="scientific">Streptomyces albus</name>
    <dbReference type="NCBI Taxonomy" id="1888"/>
    <lineage>
        <taxon>Bacteria</taxon>
        <taxon>Bacillati</taxon>
        <taxon>Actinomycetota</taxon>
        <taxon>Actinomycetes</taxon>
        <taxon>Kitasatosporales</taxon>
        <taxon>Streptomycetaceae</taxon>
        <taxon>Streptomyces</taxon>
    </lineage>
</organism>
<evidence type="ECO:0000256" key="6">
    <source>
        <dbReference type="ARBA" id="ARBA00023136"/>
    </source>
</evidence>
<dbReference type="PANTHER" id="PTHR33452:SF1">
    <property type="entry name" value="INNER MEMBRANE PROTEIN YPHA-RELATED"/>
    <property type="match status" value="1"/>
</dbReference>
<dbReference type="EMBL" id="JQ414024">
    <property type="protein sequence ID" value="AFW04555.1"/>
    <property type="molecule type" value="Genomic_DNA"/>
</dbReference>
<evidence type="ECO:0000256" key="1">
    <source>
        <dbReference type="ARBA" id="ARBA00004651"/>
    </source>
</evidence>
<name>L7PIU0_9ACTN</name>
<comment type="similarity">
    <text evidence="2">Belongs to the DoxX family.</text>
</comment>
<protein>
    <submittedName>
        <fullName evidence="9">DoxX family protein</fullName>
    </submittedName>
</protein>
<proteinExistence type="inferred from homology"/>
<dbReference type="GO" id="GO:0005886">
    <property type="term" value="C:plasma membrane"/>
    <property type="evidence" value="ECO:0007669"/>
    <property type="project" value="UniProtKB-SubCell"/>
</dbReference>
<gene>
    <name evidence="9" type="primary">stnE</name>
</gene>
<sequence length="229" mass="23549">MCEWGNSPLAHRHHRKPEARLLVSVLRAGAGVAGVHADASARHGRKVRGGPVVGARTDAGGEGRAAMADTGRLIIRGVVGGLAIGRGGRKLFGWFGGPGRDRTARTFESFGYRHSRVMATVAGITDLSTGVGLLAGLATPLAASAFIGEMVNAAAVHRREGPWAEDGGYEYPLVLATAAACLAWDGPGALSADRALGRERTGPAWGLGAMALGAAGGVAVLRLFRDEPE</sequence>
<dbReference type="AlphaFoldDB" id="L7PIU0"/>
<keyword evidence="4 8" id="KW-0812">Transmembrane</keyword>
<comment type="subcellular location">
    <subcellularLocation>
        <location evidence="1">Cell membrane</location>
        <topology evidence="1">Multi-pass membrane protein</topology>
    </subcellularLocation>
</comment>
<evidence type="ECO:0000256" key="3">
    <source>
        <dbReference type="ARBA" id="ARBA00022475"/>
    </source>
</evidence>
<dbReference type="InterPro" id="IPR051907">
    <property type="entry name" value="DoxX-like_oxidoreductase"/>
</dbReference>
<evidence type="ECO:0000256" key="5">
    <source>
        <dbReference type="ARBA" id="ARBA00022989"/>
    </source>
</evidence>
<evidence type="ECO:0000313" key="9">
    <source>
        <dbReference type="EMBL" id="AFW04555.1"/>
    </source>
</evidence>
<feature type="transmembrane region" description="Helical" evidence="8">
    <location>
        <begin position="204"/>
        <end position="224"/>
    </location>
</feature>
<evidence type="ECO:0000256" key="4">
    <source>
        <dbReference type="ARBA" id="ARBA00022692"/>
    </source>
</evidence>
<evidence type="ECO:0000256" key="7">
    <source>
        <dbReference type="SAM" id="MobiDB-lite"/>
    </source>
</evidence>
<dbReference type="InterPro" id="IPR032808">
    <property type="entry name" value="DoxX"/>
</dbReference>